<evidence type="ECO:0000256" key="7">
    <source>
        <dbReference type="ARBA" id="ARBA00022679"/>
    </source>
</evidence>
<dbReference type="InterPro" id="IPR001789">
    <property type="entry name" value="Sig_transdc_resp-reg_receiver"/>
</dbReference>
<dbReference type="SUPFAM" id="SSF55785">
    <property type="entry name" value="PYP-like sensor domain (PAS domain)"/>
    <property type="match status" value="2"/>
</dbReference>
<dbReference type="InterPro" id="IPR035965">
    <property type="entry name" value="PAS-like_dom_sf"/>
</dbReference>
<evidence type="ECO:0000256" key="1">
    <source>
        <dbReference type="ARBA" id="ARBA00000085"/>
    </source>
</evidence>
<dbReference type="GO" id="GO:0006355">
    <property type="term" value="P:regulation of DNA-templated transcription"/>
    <property type="evidence" value="ECO:0007669"/>
    <property type="project" value="InterPro"/>
</dbReference>
<dbReference type="SMART" id="SM00911">
    <property type="entry name" value="HWE_HK"/>
    <property type="match status" value="1"/>
</dbReference>
<evidence type="ECO:0000256" key="5">
    <source>
        <dbReference type="ARBA" id="ARBA00022630"/>
    </source>
</evidence>
<dbReference type="NCBIfam" id="TIGR00229">
    <property type="entry name" value="sensory_box"/>
    <property type="match status" value="2"/>
</dbReference>
<keyword evidence="8" id="KW-0677">Repeat</keyword>
<evidence type="ECO:0000259" key="16">
    <source>
        <dbReference type="PROSITE" id="PS50113"/>
    </source>
</evidence>
<dbReference type="eggNOG" id="COG0784">
    <property type="taxonomic scope" value="Bacteria"/>
</dbReference>
<keyword evidence="9" id="KW-0547">Nucleotide-binding</keyword>
<evidence type="ECO:0000256" key="9">
    <source>
        <dbReference type="ARBA" id="ARBA00022741"/>
    </source>
</evidence>
<dbReference type="EMBL" id="CP000774">
    <property type="protein sequence ID" value="ABS61981.1"/>
    <property type="molecule type" value="Genomic_DNA"/>
</dbReference>
<keyword evidence="11" id="KW-0067">ATP-binding</keyword>
<name>A7HPZ8_PARL1</name>
<evidence type="ECO:0000256" key="11">
    <source>
        <dbReference type="ARBA" id="ARBA00022840"/>
    </source>
</evidence>
<comment type="catalytic activity">
    <reaction evidence="1">
        <text>ATP + protein L-histidine = ADP + protein N-phospho-L-histidine.</text>
        <dbReference type="EC" id="2.7.13.3"/>
    </reaction>
</comment>
<evidence type="ECO:0000256" key="4">
    <source>
        <dbReference type="ARBA" id="ARBA00022553"/>
    </source>
</evidence>
<evidence type="ECO:0000259" key="15">
    <source>
        <dbReference type="PROSITE" id="PS50112"/>
    </source>
</evidence>
<feature type="domain" description="Response regulatory" evidence="14">
    <location>
        <begin position="476"/>
        <end position="586"/>
    </location>
</feature>
<dbReference type="RefSeq" id="WP_011995272.1">
    <property type="nucleotide sequence ID" value="NC_009719.1"/>
</dbReference>
<dbReference type="PANTHER" id="PTHR41523">
    <property type="entry name" value="TWO-COMPONENT SYSTEM SENSOR PROTEIN"/>
    <property type="match status" value="1"/>
</dbReference>
<evidence type="ECO:0000313" key="17">
    <source>
        <dbReference type="EMBL" id="ABS61981.1"/>
    </source>
</evidence>
<dbReference type="OrthoDB" id="7185134at2"/>
<feature type="modified residue" description="4-aspartylphosphate" evidence="13">
    <location>
        <position position="526"/>
    </location>
</feature>
<keyword evidence="7" id="KW-0808">Transferase</keyword>
<evidence type="ECO:0000256" key="6">
    <source>
        <dbReference type="ARBA" id="ARBA00022643"/>
    </source>
</evidence>
<dbReference type="SMART" id="SM00448">
    <property type="entry name" value="REC"/>
    <property type="match status" value="1"/>
</dbReference>
<dbReference type="SUPFAM" id="SSF52172">
    <property type="entry name" value="CheY-like"/>
    <property type="match status" value="1"/>
</dbReference>
<reference evidence="17 18" key="1">
    <citation type="journal article" date="2011" name="Stand. Genomic Sci.">
        <title>Complete genome sequence of Parvibaculum lavamentivorans type strain (DS-1(T)).</title>
        <authorList>
            <person name="Schleheck D."/>
            <person name="Weiss M."/>
            <person name="Pitluck S."/>
            <person name="Bruce D."/>
            <person name="Land M.L."/>
            <person name="Han S."/>
            <person name="Saunders E."/>
            <person name="Tapia R."/>
            <person name="Detter C."/>
            <person name="Brettin T."/>
            <person name="Han J."/>
            <person name="Woyke T."/>
            <person name="Goodwin L."/>
            <person name="Pennacchio L."/>
            <person name="Nolan M."/>
            <person name="Cook A.M."/>
            <person name="Kjelleberg S."/>
            <person name="Thomas T."/>
        </authorList>
    </citation>
    <scope>NUCLEOTIDE SEQUENCE [LARGE SCALE GENOMIC DNA]</scope>
    <source>
        <strain evidence="18">DS-1 / DSM 13023 / NCIMB 13966</strain>
    </source>
</reference>
<keyword evidence="18" id="KW-1185">Reference proteome</keyword>
<dbReference type="InterPro" id="IPR036890">
    <property type="entry name" value="HATPase_C_sf"/>
</dbReference>
<dbReference type="InterPro" id="IPR011006">
    <property type="entry name" value="CheY-like_superfamily"/>
</dbReference>
<dbReference type="InterPro" id="IPR013767">
    <property type="entry name" value="PAS_fold"/>
</dbReference>
<protein>
    <recommendedName>
        <fullName evidence="3">Blue-light-activated histidine kinase</fullName>
        <ecNumber evidence="2">2.7.13.3</ecNumber>
    </recommendedName>
</protein>
<sequence>MISDGNLLQALPVAVYTTDAEGRITFYNEAAAALWGHRPELGTSMWCGSWRLFWPDGRPLPHDECPMAITLREQREVRGVEAVLERPDGTRVLFLPYPTLLRDEAGRVTGAINLLVEVADRKEAEAERAQLAAIVSSSDDAIISKTLTGKITSWNAGATRIFGYEPQEIIGQSILRIIPPDLQDEEKDILAKIQRGERIEHYDTVRVAKDGTLLNISLTVSPLIDGSGKVVGASKVARNITERKRAEEMQRLLFDELNHRVKNTLATIQAIASQSLQKAASPSDFVTSFNGRVEALGRAHELLVQGQMSGADVAGIVREQVVLGDTEGARVSCSGPYVRLEPRVAVQVALVLHELATNARKYGALSIADGHLSIEWRLDIQDERKLVLEWKESGVRNVRVPTSHGFGTILIQRTVEAHGGEASIHYGADGISCQIGLPLPQSEEAGRAGSVVAAFMEEGHRRTAAEASSRDLRGTRVLLIEDEPLIAMDTESHLVSAGCEVVGLAATIEEARQLIADKVFDIALVDANLSGEPVDEIAVALARKGIPFAFATGYGAEALPPAFRDAPILTKPFSPQALLAEVAALRARNARPGIIPLRPKAG</sequence>
<evidence type="ECO:0000259" key="14">
    <source>
        <dbReference type="PROSITE" id="PS50110"/>
    </source>
</evidence>
<dbReference type="HOGENOM" id="CLU_000445_114_57_5"/>
<feature type="domain" description="PAS" evidence="15">
    <location>
        <begin position="7"/>
        <end position="40"/>
    </location>
</feature>
<dbReference type="Proteomes" id="UP000006377">
    <property type="component" value="Chromosome"/>
</dbReference>
<dbReference type="PANTHER" id="PTHR41523:SF8">
    <property type="entry name" value="ETHYLENE RESPONSE SENSOR PROTEIN"/>
    <property type="match status" value="1"/>
</dbReference>
<keyword evidence="4 13" id="KW-0597">Phosphoprotein</keyword>
<dbReference type="STRING" id="402881.Plav_0358"/>
<dbReference type="Pfam" id="PF08448">
    <property type="entry name" value="PAS_4"/>
    <property type="match status" value="1"/>
</dbReference>
<keyword evidence="6" id="KW-0288">FMN</keyword>
<dbReference type="EC" id="2.7.13.3" evidence="2"/>
<accession>A7HPZ8</accession>
<dbReference type="KEGG" id="pla:Plav_0358"/>
<feature type="domain" description="PAC" evidence="16">
    <location>
        <begin position="200"/>
        <end position="252"/>
    </location>
</feature>
<feature type="domain" description="PAC" evidence="16">
    <location>
        <begin position="78"/>
        <end position="130"/>
    </location>
</feature>
<dbReference type="Pfam" id="PF07536">
    <property type="entry name" value="HWE_HK"/>
    <property type="match status" value="1"/>
</dbReference>
<organism evidence="17 18">
    <name type="scientific">Parvibaculum lavamentivorans (strain DS-1 / DSM 13023 / NCIMB 13966)</name>
    <dbReference type="NCBI Taxonomy" id="402881"/>
    <lineage>
        <taxon>Bacteria</taxon>
        <taxon>Pseudomonadati</taxon>
        <taxon>Pseudomonadota</taxon>
        <taxon>Alphaproteobacteria</taxon>
        <taxon>Hyphomicrobiales</taxon>
        <taxon>Parvibaculaceae</taxon>
        <taxon>Parvibaculum</taxon>
    </lineage>
</organism>
<dbReference type="InterPro" id="IPR013656">
    <property type="entry name" value="PAS_4"/>
</dbReference>
<evidence type="ECO:0000256" key="3">
    <source>
        <dbReference type="ARBA" id="ARBA00021740"/>
    </source>
</evidence>
<dbReference type="PROSITE" id="PS50112">
    <property type="entry name" value="PAS"/>
    <property type="match status" value="2"/>
</dbReference>
<dbReference type="AlphaFoldDB" id="A7HPZ8"/>
<dbReference type="PROSITE" id="PS50110">
    <property type="entry name" value="RESPONSE_REGULATORY"/>
    <property type="match status" value="1"/>
</dbReference>
<evidence type="ECO:0000256" key="13">
    <source>
        <dbReference type="PROSITE-ProRule" id="PRU00169"/>
    </source>
</evidence>
<dbReference type="InterPro" id="IPR000700">
    <property type="entry name" value="PAS-assoc_C"/>
</dbReference>
<dbReference type="GO" id="GO:0004673">
    <property type="term" value="F:protein histidine kinase activity"/>
    <property type="evidence" value="ECO:0007669"/>
    <property type="project" value="UniProtKB-EC"/>
</dbReference>
<proteinExistence type="predicted"/>
<dbReference type="PROSITE" id="PS50113">
    <property type="entry name" value="PAC"/>
    <property type="match status" value="2"/>
</dbReference>
<dbReference type="CDD" id="cd00130">
    <property type="entry name" value="PAS"/>
    <property type="match status" value="2"/>
</dbReference>
<evidence type="ECO:0000256" key="12">
    <source>
        <dbReference type="ARBA" id="ARBA00023026"/>
    </source>
</evidence>
<keyword evidence="5" id="KW-0285">Flavoprotein</keyword>
<dbReference type="Gene3D" id="3.30.565.10">
    <property type="entry name" value="Histidine kinase-like ATPase, C-terminal domain"/>
    <property type="match status" value="1"/>
</dbReference>
<evidence type="ECO:0000256" key="10">
    <source>
        <dbReference type="ARBA" id="ARBA00022777"/>
    </source>
</evidence>
<dbReference type="Gene3D" id="3.30.450.20">
    <property type="entry name" value="PAS domain"/>
    <property type="match status" value="2"/>
</dbReference>
<dbReference type="Gene3D" id="3.40.50.2300">
    <property type="match status" value="1"/>
</dbReference>
<dbReference type="InterPro" id="IPR000014">
    <property type="entry name" value="PAS"/>
</dbReference>
<gene>
    <name evidence="17" type="ordered locus">Plav_0358</name>
</gene>
<evidence type="ECO:0000256" key="2">
    <source>
        <dbReference type="ARBA" id="ARBA00012438"/>
    </source>
</evidence>
<dbReference type="GO" id="GO:0005524">
    <property type="term" value="F:ATP binding"/>
    <property type="evidence" value="ECO:0007669"/>
    <property type="project" value="UniProtKB-KW"/>
</dbReference>
<keyword evidence="10 17" id="KW-0418">Kinase</keyword>
<dbReference type="InterPro" id="IPR011102">
    <property type="entry name" value="Sig_transdc_His_kinase_HWE"/>
</dbReference>
<feature type="domain" description="PAS" evidence="15">
    <location>
        <begin position="127"/>
        <end position="197"/>
    </location>
</feature>
<evidence type="ECO:0000313" key="18">
    <source>
        <dbReference type="Proteomes" id="UP000006377"/>
    </source>
</evidence>
<dbReference type="eggNOG" id="COG3920">
    <property type="taxonomic scope" value="Bacteria"/>
</dbReference>
<keyword evidence="12" id="KW-0843">Virulence</keyword>
<dbReference type="Pfam" id="PF00989">
    <property type="entry name" value="PAS"/>
    <property type="match status" value="1"/>
</dbReference>
<dbReference type="SMART" id="SM00091">
    <property type="entry name" value="PAS"/>
    <property type="match status" value="3"/>
</dbReference>
<evidence type="ECO:0000256" key="8">
    <source>
        <dbReference type="ARBA" id="ARBA00022737"/>
    </source>
</evidence>
<dbReference type="GO" id="GO:0000160">
    <property type="term" value="P:phosphorelay signal transduction system"/>
    <property type="evidence" value="ECO:0007669"/>
    <property type="project" value="InterPro"/>
</dbReference>